<accession>A0A2U7U9N2</accession>
<protein>
    <submittedName>
        <fullName evidence="1">Uncharacterized protein</fullName>
    </submittedName>
</protein>
<sequence>MRPGHCTALRERRTCTVHSLIRSNGRLPKESVATEKDRQTPHLWHHVFCTKCGRRHQGGQHTLDRHFLSMKGDNKAHKMHFLVFVF</sequence>
<organism evidence="1">
    <name type="scientific">Pandoravirus quercus</name>
    <dbReference type="NCBI Taxonomy" id="2107709"/>
    <lineage>
        <taxon>Viruses</taxon>
        <taxon>Pandoravirus</taxon>
    </lineage>
</organism>
<dbReference type="GeneID" id="36844292"/>
<proteinExistence type="predicted"/>
<evidence type="ECO:0000313" key="1">
    <source>
        <dbReference type="EMBL" id="AVK75151.1"/>
    </source>
</evidence>
<reference evidence="1" key="1">
    <citation type="journal article" date="2018" name="Nat. Commun.">
        <title>Diversity and evolution of the emerging Pandoraviridae family.</title>
        <authorList>
            <person name="Legendre M."/>
            <person name="Fabre E."/>
            <person name="Poirot O."/>
            <person name="Jeudy S."/>
            <person name="Lartigue A."/>
            <person name="Alempic J.M."/>
            <person name="Beucher L."/>
            <person name="Philippe N."/>
            <person name="Bertaux L."/>
            <person name="Christo-Foroux E."/>
            <person name="Labadie K."/>
            <person name="Coute Y."/>
            <person name="Abergel C."/>
            <person name="Claverie J.M."/>
        </authorList>
    </citation>
    <scope>NUCLEOTIDE SEQUENCE [LARGE SCALE GENOMIC DNA]</scope>
    <source>
        <strain evidence="1">Quercus</strain>
    </source>
</reference>
<gene>
    <name evidence="1" type="ORF">pqer_cds_729</name>
</gene>
<dbReference type="EMBL" id="MG011689">
    <property type="protein sequence ID" value="AVK75151.1"/>
    <property type="molecule type" value="Genomic_DNA"/>
</dbReference>
<dbReference type="KEGG" id="vg:36844292"/>
<dbReference type="Proteomes" id="UP000248852">
    <property type="component" value="Segment"/>
</dbReference>
<dbReference type="RefSeq" id="YP_009483420.1">
    <property type="nucleotide sequence ID" value="NC_037667.1"/>
</dbReference>
<name>A0A2U7U9N2_9VIRU</name>